<feature type="region of interest" description="Disordered" evidence="2">
    <location>
        <begin position="127"/>
        <end position="148"/>
    </location>
</feature>
<organism evidence="4 5">
    <name type="scientific">Lophiotrema nucula</name>
    <dbReference type="NCBI Taxonomy" id="690887"/>
    <lineage>
        <taxon>Eukaryota</taxon>
        <taxon>Fungi</taxon>
        <taxon>Dikarya</taxon>
        <taxon>Ascomycota</taxon>
        <taxon>Pezizomycotina</taxon>
        <taxon>Dothideomycetes</taxon>
        <taxon>Pleosporomycetidae</taxon>
        <taxon>Pleosporales</taxon>
        <taxon>Lophiotremataceae</taxon>
        <taxon>Lophiotrema</taxon>
    </lineage>
</organism>
<dbReference type="AlphaFoldDB" id="A0A6A5ZVR4"/>
<evidence type="ECO:0000256" key="2">
    <source>
        <dbReference type="SAM" id="MobiDB-lite"/>
    </source>
</evidence>
<dbReference type="OrthoDB" id="8949486at2759"/>
<dbReference type="EMBL" id="ML977310">
    <property type="protein sequence ID" value="KAF2122973.1"/>
    <property type="molecule type" value="Genomic_DNA"/>
</dbReference>
<evidence type="ECO:0000259" key="3">
    <source>
        <dbReference type="Pfam" id="PF08614"/>
    </source>
</evidence>
<accession>A0A6A5ZVR4</accession>
<dbReference type="InterPro" id="IPR013923">
    <property type="entry name" value="Autophagy-rel_prot_16_dom"/>
</dbReference>
<feature type="region of interest" description="Disordered" evidence="2">
    <location>
        <begin position="192"/>
        <end position="214"/>
    </location>
</feature>
<keyword evidence="5" id="KW-1185">Reference proteome</keyword>
<reference evidence="4" key="1">
    <citation type="journal article" date="2020" name="Stud. Mycol.">
        <title>101 Dothideomycetes genomes: a test case for predicting lifestyles and emergence of pathogens.</title>
        <authorList>
            <person name="Haridas S."/>
            <person name="Albert R."/>
            <person name="Binder M."/>
            <person name="Bloem J."/>
            <person name="Labutti K."/>
            <person name="Salamov A."/>
            <person name="Andreopoulos B."/>
            <person name="Baker S."/>
            <person name="Barry K."/>
            <person name="Bills G."/>
            <person name="Bluhm B."/>
            <person name="Cannon C."/>
            <person name="Castanera R."/>
            <person name="Culley D."/>
            <person name="Daum C."/>
            <person name="Ezra D."/>
            <person name="Gonzalez J."/>
            <person name="Henrissat B."/>
            <person name="Kuo A."/>
            <person name="Liang C."/>
            <person name="Lipzen A."/>
            <person name="Lutzoni F."/>
            <person name="Magnuson J."/>
            <person name="Mondo S."/>
            <person name="Nolan M."/>
            <person name="Ohm R."/>
            <person name="Pangilinan J."/>
            <person name="Park H.-J."/>
            <person name="Ramirez L."/>
            <person name="Alfaro M."/>
            <person name="Sun H."/>
            <person name="Tritt A."/>
            <person name="Yoshinaga Y."/>
            <person name="Zwiers L.-H."/>
            <person name="Turgeon B."/>
            <person name="Goodwin S."/>
            <person name="Spatafora J."/>
            <person name="Crous P."/>
            <person name="Grigoriev I."/>
        </authorList>
    </citation>
    <scope>NUCLEOTIDE SEQUENCE</scope>
    <source>
        <strain evidence="4">CBS 627.86</strain>
    </source>
</reference>
<dbReference type="Proteomes" id="UP000799770">
    <property type="component" value="Unassembled WGS sequence"/>
</dbReference>
<dbReference type="Pfam" id="PF08614">
    <property type="entry name" value="ATG16"/>
    <property type="match status" value="1"/>
</dbReference>
<evidence type="ECO:0000313" key="4">
    <source>
        <dbReference type="EMBL" id="KAF2122973.1"/>
    </source>
</evidence>
<feature type="compositionally biased region" description="Basic and acidic residues" evidence="2">
    <location>
        <begin position="127"/>
        <end position="143"/>
    </location>
</feature>
<feature type="region of interest" description="Disordered" evidence="2">
    <location>
        <begin position="36"/>
        <end position="77"/>
    </location>
</feature>
<name>A0A6A5ZVR4_9PLEO</name>
<dbReference type="Gene3D" id="1.20.5.170">
    <property type="match status" value="1"/>
</dbReference>
<proteinExistence type="inferred from homology"/>
<evidence type="ECO:0000313" key="5">
    <source>
        <dbReference type="Proteomes" id="UP000799770"/>
    </source>
</evidence>
<feature type="compositionally biased region" description="Pro residues" evidence="2">
    <location>
        <begin position="44"/>
        <end position="60"/>
    </location>
</feature>
<gene>
    <name evidence="4" type="ORF">BDV96DRAFT_510706</name>
</gene>
<protein>
    <submittedName>
        <fullName evidence="4">Autophagy-related protein 16</fullName>
    </submittedName>
</protein>
<feature type="domain" description="Autophagy-related protein 16" evidence="3">
    <location>
        <begin position="7"/>
        <end position="196"/>
    </location>
</feature>
<sequence length="214" mass="23837">MSNPLAEYLSALEARDAKEKAHKSYVDAYTTLADRTAAALSQEPGPPVKELAPPPTPSPAKTPKGKAPHAPQDALPSNVKELRSELAATQKIRADLESQLSDQSEELKAAKTQDTIQKKRIAQLERVKDTQDRKLRDKAEELQGKGGLVGSIQDEMVVLTLELNMSEQRNAKLKLENEELTRRWVDKMEEEVTRMNELNDRSLSGASSKGRRKR</sequence>
<dbReference type="CDD" id="cd22887">
    <property type="entry name" value="Atg16_CCD"/>
    <property type="match status" value="1"/>
</dbReference>
<evidence type="ECO:0000256" key="1">
    <source>
        <dbReference type="ARBA" id="ARBA00005331"/>
    </source>
</evidence>
<comment type="similarity">
    <text evidence="1">Belongs to the ATG16 family.</text>
</comment>